<gene>
    <name evidence="1" type="ORF">SVIM_LOCUS319526</name>
</gene>
<name>A0A6N2M7A7_SALVM</name>
<dbReference type="AlphaFoldDB" id="A0A6N2M7A7"/>
<sequence length="69" mass="8346">MRKIFRGTTIPCKLSLWISLLSYWTSIGHGKKKRKYSWIQLLMFFRCWFAEAVYIQKKKKKRSEKGSID</sequence>
<reference evidence="1" key="1">
    <citation type="submission" date="2019-03" db="EMBL/GenBank/DDBJ databases">
        <authorList>
            <person name="Mank J."/>
            <person name="Almeida P."/>
        </authorList>
    </citation>
    <scope>NUCLEOTIDE SEQUENCE</scope>
    <source>
        <strain evidence="1">78183</strain>
    </source>
</reference>
<evidence type="ECO:0000313" key="1">
    <source>
        <dbReference type="EMBL" id="VFU48605.1"/>
    </source>
</evidence>
<organism evidence="1">
    <name type="scientific">Salix viminalis</name>
    <name type="common">Common osier</name>
    <name type="synonym">Basket willow</name>
    <dbReference type="NCBI Taxonomy" id="40686"/>
    <lineage>
        <taxon>Eukaryota</taxon>
        <taxon>Viridiplantae</taxon>
        <taxon>Streptophyta</taxon>
        <taxon>Embryophyta</taxon>
        <taxon>Tracheophyta</taxon>
        <taxon>Spermatophyta</taxon>
        <taxon>Magnoliopsida</taxon>
        <taxon>eudicotyledons</taxon>
        <taxon>Gunneridae</taxon>
        <taxon>Pentapetalae</taxon>
        <taxon>rosids</taxon>
        <taxon>fabids</taxon>
        <taxon>Malpighiales</taxon>
        <taxon>Salicaceae</taxon>
        <taxon>Saliceae</taxon>
        <taxon>Salix</taxon>
    </lineage>
</organism>
<protein>
    <submittedName>
        <fullName evidence="1">Uncharacterized protein</fullName>
    </submittedName>
</protein>
<dbReference type="EMBL" id="CAADRP010001705">
    <property type="protein sequence ID" value="VFU48605.1"/>
    <property type="molecule type" value="Genomic_DNA"/>
</dbReference>
<accession>A0A6N2M7A7</accession>
<proteinExistence type="predicted"/>